<sequence>MQNLGSIIPEKSEDPKDLMPTERKSMWRTADERRMSDLTRVMEWLERRRGKKLSLVQAQLQKQAQAQAQAQPQAQPQPQAPKRASKVPWAPLKATGKEAKKVKVTLKRGKEKTRQVTFSEQAKPGRRDGDASSYRRLYGVEPKGKRLSIVPGNYSKESLGKSVSELEMKDSLAIETTPRLMSFHHQSMTDPTLQDTIFGARKSTLLRDWVGKLPDTAYERRLKSLMEKGTEPKVEMVRTLKPEEVLSCRYLRLSKNNIRTLLKLCTDAGMAVDIHPHMVESEIDAKKVFAPYPTVAL</sequence>
<name>A0AA40LGD7_CNENI</name>
<dbReference type="EMBL" id="JAULJE010000021">
    <property type="protein sequence ID" value="KAK1330628.1"/>
    <property type="molecule type" value="Genomic_DNA"/>
</dbReference>
<dbReference type="PANTHER" id="PTHR35679">
    <property type="entry name" value="RIKEN CDNA 4933402J07 GENE"/>
    <property type="match status" value="1"/>
</dbReference>
<feature type="compositionally biased region" description="Basic and acidic residues" evidence="1">
    <location>
        <begin position="10"/>
        <end position="31"/>
    </location>
</feature>
<organism evidence="2 3">
    <name type="scientific">Cnephaeus nilssonii</name>
    <name type="common">Northern bat</name>
    <name type="synonym">Eptesicus nilssonii</name>
    <dbReference type="NCBI Taxonomy" id="3371016"/>
    <lineage>
        <taxon>Eukaryota</taxon>
        <taxon>Metazoa</taxon>
        <taxon>Chordata</taxon>
        <taxon>Craniata</taxon>
        <taxon>Vertebrata</taxon>
        <taxon>Euteleostomi</taxon>
        <taxon>Mammalia</taxon>
        <taxon>Eutheria</taxon>
        <taxon>Laurasiatheria</taxon>
        <taxon>Chiroptera</taxon>
        <taxon>Yangochiroptera</taxon>
        <taxon>Vespertilionidae</taxon>
        <taxon>Cnephaeus</taxon>
    </lineage>
</organism>
<evidence type="ECO:0000313" key="3">
    <source>
        <dbReference type="Proteomes" id="UP001177744"/>
    </source>
</evidence>
<feature type="region of interest" description="Disordered" evidence="1">
    <location>
        <begin position="60"/>
        <end position="132"/>
    </location>
</feature>
<feature type="compositionally biased region" description="Basic residues" evidence="1">
    <location>
        <begin position="102"/>
        <end position="111"/>
    </location>
</feature>
<protein>
    <submittedName>
        <fullName evidence="2">Uncharacterized protein</fullName>
    </submittedName>
</protein>
<reference evidence="2" key="1">
    <citation type="submission" date="2023-06" db="EMBL/GenBank/DDBJ databases">
        <title>Reference genome for the Northern bat (Eptesicus nilssonii), a most northern bat species.</title>
        <authorList>
            <person name="Laine V.N."/>
            <person name="Pulliainen A.T."/>
            <person name="Lilley T.M."/>
        </authorList>
    </citation>
    <scope>NUCLEOTIDE SEQUENCE</scope>
    <source>
        <strain evidence="2">BLF_Eptnil</strain>
        <tissue evidence="2">Kidney</tissue>
    </source>
</reference>
<comment type="caution">
    <text evidence="2">The sequence shown here is derived from an EMBL/GenBank/DDBJ whole genome shotgun (WGS) entry which is preliminary data.</text>
</comment>
<feature type="region of interest" description="Disordered" evidence="1">
    <location>
        <begin position="1"/>
        <end position="31"/>
    </location>
</feature>
<gene>
    <name evidence="2" type="ORF">QTO34_010824</name>
</gene>
<keyword evidence="3" id="KW-1185">Reference proteome</keyword>
<proteinExistence type="predicted"/>
<evidence type="ECO:0000313" key="2">
    <source>
        <dbReference type="EMBL" id="KAK1330628.1"/>
    </source>
</evidence>
<feature type="compositionally biased region" description="Low complexity" evidence="1">
    <location>
        <begin position="60"/>
        <end position="81"/>
    </location>
</feature>
<dbReference type="PANTHER" id="PTHR35679:SF1">
    <property type="entry name" value="RIKEN CDNA 4933402J07 GENE"/>
    <property type="match status" value="1"/>
</dbReference>
<dbReference type="Pfam" id="PF15472">
    <property type="entry name" value="DUF4638"/>
    <property type="match status" value="2"/>
</dbReference>
<accession>A0AA40LGD7</accession>
<evidence type="ECO:0000256" key="1">
    <source>
        <dbReference type="SAM" id="MobiDB-lite"/>
    </source>
</evidence>
<dbReference type="InterPro" id="IPR029171">
    <property type="entry name" value="DUF4638"/>
</dbReference>
<dbReference type="Proteomes" id="UP001177744">
    <property type="component" value="Unassembled WGS sequence"/>
</dbReference>
<dbReference type="AlphaFoldDB" id="A0AA40LGD7"/>